<dbReference type="PANTHER" id="PTHR14269">
    <property type="entry name" value="CDP-DIACYLGLYCEROL--GLYCEROL-3-PHOSPHATE 3-PHOSPHATIDYLTRANSFERASE-RELATED"/>
    <property type="match status" value="1"/>
</dbReference>
<comment type="similarity">
    <text evidence="3">Belongs to the CDP-alcohol phosphatidyltransferase class-I family.</text>
</comment>
<keyword evidence="6" id="KW-0444">Lipid biosynthesis</keyword>
<dbReference type="HOGENOM" id="CLU_051314_6_2_6"/>
<evidence type="ECO:0000256" key="4">
    <source>
        <dbReference type="ARBA" id="ARBA00013170"/>
    </source>
</evidence>
<gene>
    <name evidence="15" type="ORF">IB75_06175</name>
</gene>
<dbReference type="GO" id="GO:0008444">
    <property type="term" value="F:CDP-diacylglycerol-glycerol-3-phosphate 3-phosphatidyltransferase activity"/>
    <property type="evidence" value="ECO:0007669"/>
    <property type="project" value="UniProtKB-EC"/>
</dbReference>
<comment type="catalytic activity">
    <reaction evidence="13">
        <text>a CDP-1,2-diacyl-sn-glycerol + sn-glycerol 3-phosphate = a 1,2-diacyl-sn-glycero-3-phospho-(1'-sn-glycero-3'-phosphate) + CMP + H(+)</text>
        <dbReference type="Rhea" id="RHEA:12593"/>
        <dbReference type="ChEBI" id="CHEBI:15378"/>
        <dbReference type="ChEBI" id="CHEBI:57597"/>
        <dbReference type="ChEBI" id="CHEBI:58332"/>
        <dbReference type="ChEBI" id="CHEBI:60110"/>
        <dbReference type="ChEBI" id="CHEBI:60377"/>
        <dbReference type="EC" id="2.7.8.5"/>
    </reaction>
</comment>
<name>A0A0E2ZN99_9GAMM</name>
<feature type="transmembrane region" description="Helical" evidence="14">
    <location>
        <begin position="153"/>
        <end position="171"/>
    </location>
</feature>
<organism evidence="15 16">
    <name type="scientific">Nitrosococcus oceani C-27</name>
    <dbReference type="NCBI Taxonomy" id="314279"/>
    <lineage>
        <taxon>Bacteria</taxon>
        <taxon>Pseudomonadati</taxon>
        <taxon>Pseudomonadota</taxon>
        <taxon>Gammaproteobacteria</taxon>
        <taxon>Chromatiales</taxon>
        <taxon>Chromatiaceae</taxon>
        <taxon>Nitrosococcus</taxon>
    </lineage>
</organism>
<keyword evidence="10 14" id="KW-0472">Membrane</keyword>
<evidence type="ECO:0000256" key="11">
    <source>
        <dbReference type="ARBA" id="ARBA00023209"/>
    </source>
</evidence>
<dbReference type="GO" id="GO:0046474">
    <property type="term" value="P:glycerophospholipid biosynthetic process"/>
    <property type="evidence" value="ECO:0007669"/>
    <property type="project" value="TreeGrafter"/>
</dbReference>
<dbReference type="InterPro" id="IPR043130">
    <property type="entry name" value="CDP-OH_PTrfase_TM_dom"/>
</dbReference>
<feature type="transmembrane region" description="Helical" evidence="14">
    <location>
        <begin position="71"/>
        <end position="93"/>
    </location>
</feature>
<evidence type="ECO:0000256" key="10">
    <source>
        <dbReference type="ARBA" id="ARBA00023136"/>
    </source>
</evidence>
<evidence type="ECO:0000256" key="1">
    <source>
        <dbReference type="ARBA" id="ARBA00004141"/>
    </source>
</evidence>
<keyword evidence="15" id="KW-0808">Transferase</keyword>
<dbReference type="EC" id="2.7.8.5" evidence="4"/>
<feature type="transmembrane region" description="Helical" evidence="14">
    <location>
        <begin position="32"/>
        <end position="50"/>
    </location>
</feature>
<dbReference type="PANTHER" id="PTHR14269:SF11">
    <property type="entry name" value="CDP-DIACYLGLYCEROL--GLYCEROL-3-PHOSPHATE 3-PHOSPHATIDYLTRANSFERASE"/>
    <property type="match status" value="1"/>
</dbReference>
<dbReference type="Proteomes" id="UP000028839">
    <property type="component" value="Unassembled WGS sequence"/>
</dbReference>
<evidence type="ECO:0000256" key="3">
    <source>
        <dbReference type="ARBA" id="ARBA00010441"/>
    </source>
</evidence>
<comment type="pathway">
    <text evidence="2">Phospholipid metabolism; phosphatidylglycerol biosynthesis; phosphatidylglycerol from CDP-diacylglycerol: step 1/2.</text>
</comment>
<reference evidence="15 16" key="1">
    <citation type="submission" date="2014-07" db="EMBL/GenBank/DDBJ databases">
        <title>Comparative analysis of Nitrosococcus oceani genome inventories of strains from Pacific and Atlantic gyres.</title>
        <authorList>
            <person name="Lim C.K."/>
            <person name="Wang L."/>
            <person name="Sayavedra-Soto L.A."/>
            <person name="Klotz M.G."/>
        </authorList>
    </citation>
    <scope>NUCLEOTIDE SEQUENCE [LARGE SCALE GENOMIC DNA]</scope>
    <source>
        <strain evidence="15 16">C-27</strain>
    </source>
</reference>
<dbReference type="PIRSF" id="PIRSF000847">
    <property type="entry name" value="Phos_ph_gly_syn"/>
    <property type="match status" value="1"/>
</dbReference>
<keyword evidence="9" id="KW-0443">Lipid metabolism</keyword>
<accession>A0A0E2ZN99</accession>
<dbReference type="EMBL" id="JPGN01000035">
    <property type="protein sequence ID" value="KFI19857.1"/>
    <property type="molecule type" value="Genomic_DNA"/>
</dbReference>
<keyword evidence="11" id="KW-0594">Phospholipid biosynthesis</keyword>
<evidence type="ECO:0000313" key="15">
    <source>
        <dbReference type="EMBL" id="KFI19857.1"/>
    </source>
</evidence>
<evidence type="ECO:0000256" key="8">
    <source>
        <dbReference type="ARBA" id="ARBA00022989"/>
    </source>
</evidence>
<evidence type="ECO:0000256" key="13">
    <source>
        <dbReference type="ARBA" id="ARBA00048586"/>
    </source>
</evidence>
<protein>
    <recommendedName>
        <fullName evidence="5">CDP-diacylglycerol--glycerol-3-phosphate 3-phosphatidyltransferase</fullName>
        <ecNumber evidence="4">2.7.8.5</ecNumber>
    </recommendedName>
</protein>
<dbReference type="Pfam" id="PF01066">
    <property type="entry name" value="CDP-OH_P_transf"/>
    <property type="match status" value="1"/>
</dbReference>
<proteinExistence type="inferred from homology"/>
<keyword evidence="12" id="KW-1208">Phospholipid metabolism</keyword>
<dbReference type="Gene3D" id="1.20.120.1760">
    <property type="match status" value="1"/>
</dbReference>
<keyword evidence="8 14" id="KW-1133">Transmembrane helix</keyword>
<evidence type="ECO:0000256" key="6">
    <source>
        <dbReference type="ARBA" id="ARBA00022516"/>
    </source>
</evidence>
<sequence length="201" mass="22853">MQVRDIPNLLTGIRILLVVPLIYALLEENYLLALWVIFVAGISDGLDGFLAKHYHWQSRLGSILDPLADKLLLISSFIMLAWLGHLPYWLMLLALGRDLAIVLGGISYHFFIGPFEMEPVPLSKLNTLCQVLLVMAVIIAQLPGLDILQLTDWLIYLVALTTILSGMQYIWHWGGRAWRLNRTQKTNAESRRRRPQSTNHG</sequence>
<evidence type="ECO:0000256" key="12">
    <source>
        <dbReference type="ARBA" id="ARBA00023264"/>
    </source>
</evidence>
<evidence type="ECO:0000256" key="9">
    <source>
        <dbReference type="ARBA" id="ARBA00023098"/>
    </source>
</evidence>
<comment type="caution">
    <text evidence="15">The sequence shown here is derived from an EMBL/GenBank/DDBJ whole genome shotgun (WGS) entry which is preliminary data.</text>
</comment>
<dbReference type="InterPro" id="IPR004570">
    <property type="entry name" value="Phosphatidylglycerol_P_synth"/>
</dbReference>
<evidence type="ECO:0000256" key="2">
    <source>
        <dbReference type="ARBA" id="ARBA00005042"/>
    </source>
</evidence>
<dbReference type="AlphaFoldDB" id="A0A0E2ZN99"/>
<dbReference type="GO" id="GO:0016020">
    <property type="term" value="C:membrane"/>
    <property type="evidence" value="ECO:0007669"/>
    <property type="project" value="UniProtKB-SubCell"/>
</dbReference>
<comment type="subcellular location">
    <subcellularLocation>
        <location evidence="1">Membrane</location>
        <topology evidence="1">Multi-pass membrane protein</topology>
    </subcellularLocation>
</comment>
<evidence type="ECO:0000256" key="5">
    <source>
        <dbReference type="ARBA" id="ARBA00014944"/>
    </source>
</evidence>
<dbReference type="OrthoDB" id="9796672at2"/>
<dbReference type="InterPro" id="IPR000462">
    <property type="entry name" value="CDP-OH_P_trans"/>
</dbReference>
<keyword evidence="7 14" id="KW-0812">Transmembrane</keyword>
<feature type="transmembrane region" description="Helical" evidence="14">
    <location>
        <begin position="7"/>
        <end position="26"/>
    </location>
</feature>
<evidence type="ECO:0000256" key="14">
    <source>
        <dbReference type="SAM" id="Phobius"/>
    </source>
</evidence>
<dbReference type="InterPro" id="IPR050324">
    <property type="entry name" value="CDP-alcohol_PTase-I"/>
</dbReference>
<evidence type="ECO:0000313" key="16">
    <source>
        <dbReference type="Proteomes" id="UP000028839"/>
    </source>
</evidence>
<evidence type="ECO:0000256" key="7">
    <source>
        <dbReference type="ARBA" id="ARBA00022692"/>
    </source>
</evidence>